<evidence type="ECO:0000259" key="6">
    <source>
        <dbReference type="Pfam" id="PF00724"/>
    </source>
</evidence>
<dbReference type="EC" id="1.-.-.-" evidence="7"/>
<evidence type="ECO:0000313" key="7">
    <source>
        <dbReference type="EMBL" id="KMT21039.1"/>
    </source>
</evidence>
<evidence type="ECO:0000256" key="3">
    <source>
        <dbReference type="ARBA" id="ARBA00022643"/>
    </source>
</evidence>
<evidence type="ECO:0000256" key="2">
    <source>
        <dbReference type="ARBA" id="ARBA00022630"/>
    </source>
</evidence>
<evidence type="ECO:0000256" key="5">
    <source>
        <dbReference type="ARBA" id="ARBA00023002"/>
    </source>
</evidence>
<dbReference type="GO" id="GO:0003959">
    <property type="term" value="F:NADPH dehydrogenase activity"/>
    <property type="evidence" value="ECO:0007669"/>
    <property type="project" value="InterPro"/>
</dbReference>
<dbReference type="Pfam" id="PF00724">
    <property type="entry name" value="Oxidored_FMN"/>
    <property type="match status" value="1"/>
</dbReference>
<evidence type="ECO:0000313" key="8">
    <source>
        <dbReference type="Proteomes" id="UP000036756"/>
    </source>
</evidence>
<keyword evidence="8" id="KW-1185">Reference proteome</keyword>
<protein>
    <submittedName>
        <fullName evidence="7">NADH oxidase</fullName>
        <ecNumber evidence="7">1.-.-.-</ecNumber>
    </submittedName>
</protein>
<dbReference type="AlphaFoldDB" id="A0A0J8D9P9"/>
<evidence type="ECO:0000256" key="1">
    <source>
        <dbReference type="ARBA" id="ARBA00001917"/>
    </source>
</evidence>
<dbReference type="CDD" id="cd02803">
    <property type="entry name" value="OYE_like_FMN_family"/>
    <property type="match status" value="1"/>
</dbReference>
<dbReference type="SUPFAM" id="SSF51395">
    <property type="entry name" value="FMN-linked oxidoreductases"/>
    <property type="match status" value="1"/>
</dbReference>
<dbReference type="OrthoDB" id="9772736at2"/>
<proteinExistence type="predicted"/>
<name>A0A0J8D9P9_CLOCY</name>
<dbReference type="PANTHER" id="PTHR43303">
    <property type="entry name" value="NADPH DEHYDROGENASE C23G7.10C-RELATED"/>
    <property type="match status" value="1"/>
</dbReference>
<comment type="cofactor">
    <cofactor evidence="1">
        <name>FMN</name>
        <dbReference type="ChEBI" id="CHEBI:58210"/>
    </cofactor>
</comment>
<dbReference type="GO" id="GO:0010181">
    <property type="term" value="F:FMN binding"/>
    <property type="evidence" value="ECO:0007669"/>
    <property type="project" value="InterPro"/>
</dbReference>
<dbReference type="STRING" id="1121307.CLCY_1c02730"/>
<feature type="domain" description="NADH:flavin oxidoreductase/NADH oxidase N-terminal" evidence="6">
    <location>
        <begin position="4"/>
        <end position="322"/>
    </location>
</feature>
<reference evidence="7 8" key="1">
    <citation type="submission" date="2015-06" db="EMBL/GenBank/DDBJ databases">
        <title>Draft genome sequence of the purine-degrading Clostridium cylindrosporum HC-1 (DSM 605).</title>
        <authorList>
            <person name="Poehlein A."/>
            <person name="Schiel-Bengelsdorf B."/>
            <person name="Bengelsdorf F."/>
            <person name="Daniel R."/>
            <person name="Duerre P."/>
        </authorList>
    </citation>
    <scope>NUCLEOTIDE SEQUENCE [LARGE SCALE GENOMIC DNA]</scope>
    <source>
        <strain evidence="7 8">DSM 605</strain>
    </source>
</reference>
<keyword evidence="5 7" id="KW-0560">Oxidoreductase</keyword>
<dbReference type="EMBL" id="LFVU01000028">
    <property type="protein sequence ID" value="KMT21039.1"/>
    <property type="molecule type" value="Genomic_DNA"/>
</dbReference>
<dbReference type="PANTHER" id="PTHR43303:SF4">
    <property type="entry name" value="NADPH DEHYDROGENASE C23G7.10C-RELATED"/>
    <property type="match status" value="1"/>
</dbReference>
<dbReference type="Gene3D" id="3.20.20.70">
    <property type="entry name" value="Aldolase class I"/>
    <property type="match status" value="1"/>
</dbReference>
<accession>A0A0J8D9P9</accession>
<dbReference type="PATRIC" id="fig|1121307.3.peg.637"/>
<keyword evidence="3" id="KW-0288">FMN</keyword>
<dbReference type="InterPro" id="IPR044152">
    <property type="entry name" value="YqjM-like"/>
</dbReference>
<dbReference type="InterPro" id="IPR013785">
    <property type="entry name" value="Aldolase_TIM"/>
</dbReference>
<sequence>MSHLLKPLEIKNLKLKNRLVMPPLATEKSKEYGRISKELLDYYDEKSEGGHISLIIVEHAFVSEEGRASKGQMSIADDSIIDDLKKLANIIHSNGSKAVMQINHAGIKANKENTGLDPVGPSLLEGENKELSIEGIKDIVEKFKVAALRAKKAGFDGVEIHAAHGYLLSQFFSPITNKRNDEYGGAVLSRIKIHLEVIKAVIDAVGKDYPVLIRFGASDYMDGGSTIEDGKVAAKEFQKAGVDILDISGGLCGAVVQGLDGQGYFAPLSEAIKDVVSIPVILTGGITDASVAEKLLKEEKADLIGVGRAILRDSTWAKKAIESLK</sequence>
<comment type="caution">
    <text evidence="7">The sequence shown here is derived from an EMBL/GenBank/DDBJ whole genome shotgun (WGS) entry which is preliminary data.</text>
</comment>
<dbReference type="Proteomes" id="UP000036756">
    <property type="component" value="Unassembled WGS sequence"/>
</dbReference>
<dbReference type="RefSeq" id="WP_048571430.1">
    <property type="nucleotide sequence ID" value="NZ_LFVU01000028.1"/>
</dbReference>
<dbReference type="InterPro" id="IPR001155">
    <property type="entry name" value="OxRdtase_FMN_N"/>
</dbReference>
<evidence type="ECO:0000256" key="4">
    <source>
        <dbReference type="ARBA" id="ARBA00022857"/>
    </source>
</evidence>
<keyword evidence="2" id="KW-0285">Flavoprotein</keyword>
<keyword evidence="4" id="KW-0521">NADP</keyword>
<gene>
    <name evidence="7" type="ORF">CLCY_1c02730</name>
</gene>
<organism evidence="7 8">
    <name type="scientific">Clostridium cylindrosporum DSM 605</name>
    <dbReference type="NCBI Taxonomy" id="1121307"/>
    <lineage>
        <taxon>Bacteria</taxon>
        <taxon>Bacillati</taxon>
        <taxon>Bacillota</taxon>
        <taxon>Clostridia</taxon>
        <taxon>Eubacteriales</taxon>
        <taxon>Clostridiaceae</taxon>
        <taxon>Clostridium</taxon>
    </lineage>
</organism>
<dbReference type="GO" id="GO:0050661">
    <property type="term" value="F:NADP binding"/>
    <property type="evidence" value="ECO:0007669"/>
    <property type="project" value="InterPro"/>
</dbReference>